<gene>
    <name evidence="3" type="ORF">BDZ94DRAFT_1244347</name>
</gene>
<dbReference type="PANTHER" id="PTHR46572:SF2">
    <property type="entry name" value="RHO1 GDP-GTP EXCHANGE PROTEIN 1-RELATED"/>
    <property type="match status" value="1"/>
</dbReference>
<dbReference type="InterPro" id="IPR001180">
    <property type="entry name" value="CNH_dom"/>
</dbReference>
<evidence type="ECO:0000313" key="3">
    <source>
        <dbReference type="EMBL" id="KAF9469394.1"/>
    </source>
</evidence>
<reference evidence="3" key="1">
    <citation type="submission" date="2020-11" db="EMBL/GenBank/DDBJ databases">
        <authorList>
            <consortium name="DOE Joint Genome Institute"/>
            <person name="Ahrendt S."/>
            <person name="Riley R."/>
            <person name="Andreopoulos W."/>
            <person name="Labutti K."/>
            <person name="Pangilinan J."/>
            <person name="Ruiz-Duenas F.J."/>
            <person name="Barrasa J.M."/>
            <person name="Sanchez-Garcia M."/>
            <person name="Camarero S."/>
            <person name="Miyauchi S."/>
            <person name="Serrano A."/>
            <person name="Linde D."/>
            <person name="Babiker R."/>
            <person name="Drula E."/>
            <person name="Ayuso-Fernandez I."/>
            <person name="Pacheco R."/>
            <person name="Padilla G."/>
            <person name="Ferreira P."/>
            <person name="Barriuso J."/>
            <person name="Kellner H."/>
            <person name="Castanera R."/>
            <person name="Alfaro M."/>
            <person name="Ramirez L."/>
            <person name="Pisabarro A.G."/>
            <person name="Kuo A."/>
            <person name="Tritt A."/>
            <person name="Lipzen A."/>
            <person name="He G."/>
            <person name="Yan M."/>
            <person name="Ng V."/>
            <person name="Cullen D."/>
            <person name="Martin F."/>
            <person name="Rosso M.-N."/>
            <person name="Henrissat B."/>
            <person name="Hibbett D."/>
            <person name="Martinez A.T."/>
            <person name="Grigoriev I.V."/>
        </authorList>
    </citation>
    <scope>NUCLEOTIDE SEQUENCE</scope>
    <source>
        <strain evidence="3">CBS 247.69</strain>
    </source>
</reference>
<protein>
    <submittedName>
        <fullName evidence="3">CNH domain-containing protein</fullName>
    </submittedName>
</protein>
<dbReference type="SMART" id="SM00036">
    <property type="entry name" value="CNH"/>
    <property type="match status" value="1"/>
</dbReference>
<dbReference type="Proteomes" id="UP000807353">
    <property type="component" value="Unassembled WGS sequence"/>
</dbReference>
<dbReference type="SUPFAM" id="SSF69322">
    <property type="entry name" value="Tricorn protease domain 2"/>
    <property type="match status" value="1"/>
</dbReference>
<accession>A0A9P5YIS5</accession>
<keyword evidence="4" id="KW-1185">Reference proteome</keyword>
<sequence>MSPKNFASIVTSVTSRLNPRKPTFRSVVEEAVKAAAVTRARFPATTSPLPKALSDRIPQELFEQFIYQLGDDKHALSACSTVCRAWFAVSRYHLFSPLAIRPVYLHIGKWHIIKCAVPLRGGKTIIYGTDEGIYRVNFSDRKSIPVQLLSLPLVTQVDVLEDHNTIVILADQQVLTVPLDILGSNWAGDIMTCTRVSSHVSFFKVGAIQGKCLVCVAKVKAGLSSTTFKLFEPIACQTPGKKVSFDLQVYKELYMSERAVSIDFLRTKLVAGTARHGFEVINIDTFETQALLDPDGPPIPDGQDKKSKCLAFYRLEEESLLCFDASAMYVDTWGRISRATIMKWQVQPAINFIFHDPYLLAFSDSHIEVRHVEDGSLLQIVKINCRLLSTSQELIMIQCDDGRVIGLRFPM</sequence>
<name>A0A9P5YIS5_9AGAR</name>
<dbReference type="GO" id="GO:0005085">
    <property type="term" value="F:guanyl-nucleotide exchange factor activity"/>
    <property type="evidence" value="ECO:0007669"/>
    <property type="project" value="UniProtKB-KW"/>
</dbReference>
<evidence type="ECO:0000256" key="1">
    <source>
        <dbReference type="ARBA" id="ARBA00022658"/>
    </source>
</evidence>
<dbReference type="PANTHER" id="PTHR46572">
    <property type="entry name" value="RHO1 GDP-GTP EXCHANGE PROTEIN 1-RELATED"/>
    <property type="match status" value="1"/>
</dbReference>
<dbReference type="EMBL" id="MU150230">
    <property type="protein sequence ID" value="KAF9469394.1"/>
    <property type="molecule type" value="Genomic_DNA"/>
</dbReference>
<evidence type="ECO:0000259" key="2">
    <source>
        <dbReference type="PROSITE" id="PS50219"/>
    </source>
</evidence>
<dbReference type="OrthoDB" id="2272012at2759"/>
<dbReference type="InterPro" id="IPR052233">
    <property type="entry name" value="Rho-type_GEFs"/>
</dbReference>
<proteinExistence type="predicted"/>
<feature type="domain" description="CNH" evidence="2">
    <location>
        <begin position="110"/>
        <end position="396"/>
    </location>
</feature>
<dbReference type="AlphaFoldDB" id="A0A9P5YIS5"/>
<organism evidence="3 4">
    <name type="scientific">Collybia nuda</name>
    <dbReference type="NCBI Taxonomy" id="64659"/>
    <lineage>
        <taxon>Eukaryota</taxon>
        <taxon>Fungi</taxon>
        <taxon>Dikarya</taxon>
        <taxon>Basidiomycota</taxon>
        <taxon>Agaricomycotina</taxon>
        <taxon>Agaricomycetes</taxon>
        <taxon>Agaricomycetidae</taxon>
        <taxon>Agaricales</taxon>
        <taxon>Tricholomatineae</taxon>
        <taxon>Clitocybaceae</taxon>
        <taxon>Collybia</taxon>
    </lineage>
</organism>
<keyword evidence="1" id="KW-0344">Guanine-nucleotide releasing factor</keyword>
<dbReference type="PROSITE" id="PS50219">
    <property type="entry name" value="CNH"/>
    <property type="match status" value="1"/>
</dbReference>
<dbReference type="Pfam" id="PF00780">
    <property type="entry name" value="CNH"/>
    <property type="match status" value="1"/>
</dbReference>
<evidence type="ECO:0000313" key="4">
    <source>
        <dbReference type="Proteomes" id="UP000807353"/>
    </source>
</evidence>
<comment type="caution">
    <text evidence="3">The sequence shown here is derived from an EMBL/GenBank/DDBJ whole genome shotgun (WGS) entry which is preliminary data.</text>
</comment>